<evidence type="ECO:0000313" key="1">
    <source>
        <dbReference type="EMBL" id="MCQ4614867.1"/>
    </source>
</evidence>
<gene>
    <name evidence="1" type="ORF">KBX22_09010</name>
</gene>
<proteinExistence type="predicted"/>
<dbReference type="EMBL" id="JAGPYW010000011">
    <property type="protein sequence ID" value="MCQ4614867.1"/>
    <property type="molecule type" value="Genomic_DNA"/>
</dbReference>
<name>A0ABD4TSP1_9CORY</name>
<organism evidence="1 2">
    <name type="scientific">Corynebacterium pseudogenitalium</name>
    <dbReference type="NCBI Taxonomy" id="38303"/>
    <lineage>
        <taxon>Bacteria</taxon>
        <taxon>Bacillati</taxon>
        <taxon>Actinomycetota</taxon>
        <taxon>Actinomycetes</taxon>
        <taxon>Mycobacteriales</taxon>
        <taxon>Corynebacteriaceae</taxon>
        <taxon>Corynebacterium</taxon>
    </lineage>
</organism>
<dbReference type="Proteomes" id="UP001205080">
    <property type="component" value="Unassembled WGS sequence"/>
</dbReference>
<evidence type="ECO:0000313" key="2">
    <source>
        <dbReference type="Proteomes" id="UP001205080"/>
    </source>
</evidence>
<dbReference type="AlphaFoldDB" id="A0ABD4TSP1"/>
<reference evidence="1 2" key="1">
    <citation type="submission" date="2021-04" db="EMBL/GenBank/DDBJ databases">
        <title>Corynebacterium genitalium sp. nov. and Corynebacterium genitalium sp. nov., two new species of the genus Corynebacterium.</title>
        <authorList>
            <person name="Jaen-Luchoro D."/>
            <person name="Pinyeiro-Iglesias B."/>
            <person name="Al-Shaer S."/>
            <person name="Karlsson R."/>
            <person name="Gonzales-Siles L."/>
            <person name="Cardew S."/>
            <person name="Jensie-Markopolous S."/>
            <person name="Ohlen M."/>
            <person name="Inganas E."/>
            <person name="Moore E.R.B."/>
        </authorList>
    </citation>
    <scope>NUCLEOTIDE SEQUENCE [LARGE SCALE GENOMIC DNA]</scope>
    <source>
        <strain evidence="1 2">CCUG 55013</strain>
    </source>
</reference>
<dbReference type="RefSeq" id="WP_256001190.1">
    <property type="nucleotide sequence ID" value="NZ_JAGPYW010000011.1"/>
</dbReference>
<sequence>MHGSTHAKNVLKALGQQRMEKFLAQSGNHAGRALKLYAWDAELSAAMGSLIAMLEVVLRNKICAAIDIWSDQPPGSNKNWILTPDQNVQSPLSEISKAISGPAINKAQKAKEIRDSGAGLFTGHHLRSGHDLTRDDVIAQVSLTQWKQNFFYRKPEMQDDGSIKFFPDEVTYTRVKAVYEVITHKALSGGPSQITPDCASLIMHHAVLLRNRISHQETLINIDCKAYRQEFLDLLKCLDQDVLAYYTANDPIPEILSRDPRNTAPR</sequence>
<protein>
    <submittedName>
        <fullName evidence="1">Abi family protein</fullName>
    </submittedName>
</protein>
<accession>A0ABD4TSP1</accession>
<comment type="caution">
    <text evidence="1">The sequence shown here is derived from an EMBL/GenBank/DDBJ whole genome shotgun (WGS) entry which is preliminary data.</text>
</comment>